<gene>
    <name evidence="4" type="ORF">J0B03_11650</name>
</gene>
<dbReference type="KEGG" id="alka:J0B03_11650"/>
<dbReference type="SUPFAM" id="SSF103481">
    <property type="entry name" value="Multidrug resistance efflux transporter EmrE"/>
    <property type="match status" value="2"/>
</dbReference>
<dbReference type="PANTHER" id="PTHR22911:SF102">
    <property type="entry name" value="MEMBRANE PROTEIN"/>
    <property type="match status" value="1"/>
</dbReference>
<feature type="domain" description="EamA" evidence="3">
    <location>
        <begin position="148"/>
        <end position="278"/>
    </location>
</feature>
<feature type="transmembrane region" description="Helical" evidence="2">
    <location>
        <begin position="145"/>
        <end position="166"/>
    </location>
</feature>
<dbReference type="InterPro" id="IPR037185">
    <property type="entry name" value="EmrE-like"/>
</dbReference>
<dbReference type="PANTHER" id="PTHR22911">
    <property type="entry name" value="ACYL-MALONYL CONDENSING ENZYME-RELATED"/>
    <property type="match status" value="1"/>
</dbReference>
<name>A0A974XEN6_9FIRM</name>
<feature type="transmembrane region" description="Helical" evidence="2">
    <location>
        <begin position="33"/>
        <end position="51"/>
    </location>
</feature>
<dbReference type="AlphaFoldDB" id="A0A974XEN6"/>
<feature type="transmembrane region" description="Helical" evidence="2">
    <location>
        <begin position="178"/>
        <end position="196"/>
    </location>
</feature>
<dbReference type="Gene3D" id="1.10.3730.20">
    <property type="match status" value="1"/>
</dbReference>
<accession>A0A974XEN6</accession>
<feature type="transmembrane region" description="Helical" evidence="2">
    <location>
        <begin position="7"/>
        <end position="27"/>
    </location>
</feature>
<dbReference type="EMBL" id="CP071444">
    <property type="protein sequence ID" value="QSX08428.1"/>
    <property type="molecule type" value="Genomic_DNA"/>
</dbReference>
<feature type="domain" description="EamA" evidence="3">
    <location>
        <begin position="8"/>
        <end position="137"/>
    </location>
</feature>
<proteinExistence type="inferred from homology"/>
<organism evidence="4 5">
    <name type="scientific">Alkalibacter rhizosphaerae</name>
    <dbReference type="NCBI Taxonomy" id="2815577"/>
    <lineage>
        <taxon>Bacteria</taxon>
        <taxon>Bacillati</taxon>
        <taxon>Bacillota</taxon>
        <taxon>Clostridia</taxon>
        <taxon>Eubacteriales</taxon>
        <taxon>Eubacteriaceae</taxon>
        <taxon>Alkalibacter</taxon>
    </lineage>
</organism>
<evidence type="ECO:0000256" key="1">
    <source>
        <dbReference type="ARBA" id="ARBA00007362"/>
    </source>
</evidence>
<comment type="similarity">
    <text evidence="1">Belongs to the EamA transporter family.</text>
</comment>
<keyword evidence="5" id="KW-1185">Reference proteome</keyword>
<evidence type="ECO:0000256" key="2">
    <source>
        <dbReference type="SAM" id="Phobius"/>
    </source>
</evidence>
<keyword evidence="2" id="KW-1133">Transmembrane helix</keyword>
<evidence type="ECO:0000313" key="4">
    <source>
        <dbReference type="EMBL" id="QSX08428.1"/>
    </source>
</evidence>
<protein>
    <submittedName>
        <fullName evidence="4">EamA family transporter</fullName>
    </submittedName>
</protein>
<feature type="transmembrane region" description="Helical" evidence="2">
    <location>
        <begin position="63"/>
        <end position="84"/>
    </location>
</feature>
<feature type="transmembrane region" description="Helical" evidence="2">
    <location>
        <begin position="120"/>
        <end position="139"/>
    </location>
</feature>
<feature type="transmembrane region" description="Helical" evidence="2">
    <location>
        <begin position="208"/>
        <end position="228"/>
    </location>
</feature>
<reference evidence="4" key="1">
    <citation type="submission" date="2021-03" db="EMBL/GenBank/DDBJ databases">
        <title>Alkalibacter marinus sp. nov., isolated from tidal flat sediment.</title>
        <authorList>
            <person name="Namirimu T."/>
            <person name="Yang J.-A."/>
            <person name="Yang S.-H."/>
            <person name="Kim Y.-J."/>
            <person name="Kwon K.K."/>
        </authorList>
    </citation>
    <scope>NUCLEOTIDE SEQUENCE</scope>
    <source>
        <strain evidence="4">ES005</strain>
    </source>
</reference>
<dbReference type="Pfam" id="PF00892">
    <property type="entry name" value="EamA"/>
    <property type="match status" value="2"/>
</dbReference>
<keyword evidence="2" id="KW-0812">Transmembrane</keyword>
<dbReference type="GO" id="GO:0016020">
    <property type="term" value="C:membrane"/>
    <property type="evidence" value="ECO:0007669"/>
    <property type="project" value="InterPro"/>
</dbReference>
<sequence length="295" mass="32419">MQAAYIKYVMALILFGTNGIVASKIYMNSYEIVFWRTLIGSAFLLSIFLITRKTGVFKSKKEGKHFSFVILSGIAMGASWMFLYEAYVQMGVGMASLTYYCGPVIVMGLSPILFQEKMTWGKVVGLTGALVGLLLTNGMDVVSKGLNSGLVFGLFSALMYAFMVIFNKKATTIVGLENVVIQLFFSFVTVAVFLLWKAGTVEPVEAGNLAPLVFLGFVNTGVGCYLYFSSINWLTASFVSIIGYLEPLSALLFSALLLQERLTWIQGLGAVFIIGGGLFSELYRREKRISDAETY</sequence>
<dbReference type="Proteomes" id="UP000663499">
    <property type="component" value="Chromosome"/>
</dbReference>
<feature type="transmembrane region" description="Helical" evidence="2">
    <location>
        <begin position="264"/>
        <end position="283"/>
    </location>
</feature>
<evidence type="ECO:0000313" key="5">
    <source>
        <dbReference type="Proteomes" id="UP000663499"/>
    </source>
</evidence>
<dbReference type="InterPro" id="IPR000620">
    <property type="entry name" value="EamA_dom"/>
</dbReference>
<feature type="transmembrane region" description="Helical" evidence="2">
    <location>
        <begin position="235"/>
        <end position="258"/>
    </location>
</feature>
<dbReference type="RefSeq" id="WP_207299769.1">
    <property type="nucleotide sequence ID" value="NZ_CP071444.1"/>
</dbReference>
<feature type="transmembrane region" description="Helical" evidence="2">
    <location>
        <begin position="90"/>
        <end position="113"/>
    </location>
</feature>
<keyword evidence="2" id="KW-0472">Membrane</keyword>
<evidence type="ECO:0000259" key="3">
    <source>
        <dbReference type="Pfam" id="PF00892"/>
    </source>
</evidence>